<dbReference type="Proteomes" id="UP000182152">
    <property type="component" value="Unassembled WGS sequence"/>
</dbReference>
<dbReference type="EMBL" id="JXLB01000003">
    <property type="protein sequence ID" value="OJG83584.1"/>
    <property type="molecule type" value="Genomic_DNA"/>
</dbReference>
<sequence>MKVFFSFLNGNFSFKMWFFYFLEEFLGNEKIKKYYFL</sequence>
<proteinExistence type="predicted"/>
<evidence type="ECO:0000313" key="2">
    <source>
        <dbReference type="Proteomes" id="UP000182152"/>
    </source>
</evidence>
<protein>
    <submittedName>
        <fullName evidence="1">Uncharacterized protein</fullName>
    </submittedName>
</protein>
<accession>A0A1L8WRC8</accession>
<comment type="caution">
    <text evidence="1">The sequence shown here is derived from an EMBL/GenBank/DDBJ whole genome shotgun (WGS) entry which is preliminary data.</text>
</comment>
<evidence type="ECO:0000313" key="1">
    <source>
        <dbReference type="EMBL" id="OJG83584.1"/>
    </source>
</evidence>
<dbReference type="AlphaFoldDB" id="A0A1L8WRC8"/>
<keyword evidence="2" id="KW-1185">Reference proteome</keyword>
<reference evidence="1 2" key="1">
    <citation type="submission" date="2014-12" db="EMBL/GenBank/DDBJ databases">
        <title>Draft genome sequences of 29 type strains of Enterococci.</title>
        <authorList>
            <person name="Zhong Z."/>
            <person name="Sun Z."/>
            <person name="Liu W."/>
            <person name="Zhang W."/>
            <person name="Zhang H."/>
        </authorList>
    </citation>
    <scope>NUCLEOTIDE SEQUENCE [LARGE SCALE GENOMIC DNA]</scope>
    <source>
        <strain evidence="1 2">DSM 15687</strain>
    </source>
</reference>
<organism evidence="1 2">
    <name type="scientific">Enterococcus ratti</name>
    <dbReference type="NCBI Taxonomy" id="150033"/>
    <lineage>
        <taxon>Bacteria</taxon>
        <taxon>Bacillati</taxon>
        <taxon>Bacillota</taxon>
        <taxon>Bacilli</taxon>
        <taxon>Lactobacillales</taxon>
        <taxon>Enterococcaceae</taxon>
        <taxon>Enterococcus</taxon>
    </lineage>
</organism>
<gene>
    <name evidence="1" type="ORF">RV14_GL001462</name>
</gene>
<name>A0A1L8WRC8_9ENTE</name>